<organism evidence="3 4">
    <name type="scientific">Coralloluteibacterium stylophorae</name>
    <dbReference type="NCBI Taxonomy" id="1776034"/>
    <lineage>
        <taxon>Bacteria</taxon>
        <taxon>Pseudomonadati</taxon>
        <taxon>Pseudomonadota</taxon>
        <taxon>Gammaproteobacteria</taxon>
        <taxon>Lysobacterales</taxon>
        <taxon>Lysobacteraceae</taxon>
        <taxon>Coralloluteibacterium</taxon>
    </lineage>
</organism>
<gene>
    <name evidence="3" type="ORF">KB893_001000</name>
</gene>
<dbReference type="RefSeq" id="WP_213173323.1">
    <property type="nucleotide sequence ID" value="NZ_JAGQFT020000001.1"/>
</dbReference>
<sequence length="617" mass="70029">MSQFDSTKRSLEDVLKDVKAGKIQLPDFQRGWVWDDSHVRSLLVSIAREFPVGAVMLLETGGQTRFQIRPVEGVRLPHDVADAELLILDGQQRLTTLTQVLSIDGPVATRNEKGRAIERYYYWDIRRALEGVESLDEAIVAVEADKRLHENFGRDIRLDLSTPEKEYQQLYFPCRQIMNSSAWEQGLFKTCPEHFAVYMEFREKVLEPFRKYQLPVIELHRATSKEAVCLVFEKVNTGGVPLNVFELVTATYAADGYNLRDDWFGSAEREVGSRQKRLAREPVLAVLESTDFLQAIAMLHTLKCRQDDIVAGRMGKQVTPVSAKRATILELPLTAYSGWANAAEEGFRRAARFLRRECVRDARDLPYRTQLAPLAAVLTLLEERWREPRIYDRLARWYWCGVLGELYGGAVETRIANDVEDLLAWIDGGNAAAEPRTVHDAAFRPDRLDRMSSRQSAAYKGLNVLLLRERAADFFWKGTISELDAEETALDIHHIFPQAWCEKQSIPRKQFNTVVNKTPLSYRANRMIGGVAPSIYLAKLQKHEQVRIDDATMDAILRTHAIDPGLLRSDDFHGFYAARKQALLALIARAMGKDVQPVDPGLSGNEAVDEEAEEQQA</sequence>
<evidence type="ECO:0000313" key="4">
    <source>
        <dbReference type="Proteomes" id="UP000675747"/>
    </source>
</evidence>
<reference evidence="3 4" key="1">
    <citation type="journal article" date="2021" name="Microbiol. Resour. Announc.">
        <title>Draft Genome Sequence of Coralloluteibacterium stylophorae LMG 29479T.</title>
        <authorList>
            <person name="Karlyshev A.V."/>
            <person name="Kudryashova E.B."/>
            <person name="Ariskina E.V."/>
            <person name="Conroy A.P."/>
            <person name="Abidueva E.Y."/>
        </authorList>
    </citation>
    <scope>NUCLEOTIDE SEQUENCE [LARGE SCALE GENOMIC DNA]</scope>
    <source>
        <strain evidence="3 4">LMG 29479</strain>
    </source>
</reference>
<dbReference type="EMBL" id="JAGQFT020000001">
    <property type="protein sequence ID" value="MBS7455713.1"/>
    <property type="molecule type" value="Genomic_DNA"/>
</dbReference>
<accession>A0AAP2C736</accession>
<keyword evidence="4" id="KW-1185">Reference proteome</keyword>
<proteinExistence type="predicted"/>
<protein>
    <submittedName>
        <fullName evidence="3">DUF262 domain-containing protein</fullName>
    </submittedName>
</protein>
<evidence type="ECO:0000313" key="3">
    <source>
        <dbReference type="EMBL" id="MBS7455713.1"/>
    </source>
</evidence>
<dbReference type="PANTHER" id="PTHR37292">
    <property type="entry name" value="VNG6097C"/>
    <property type="match status" value="1"/>
</dbReference>
<dbReference type="AlphaFoldDB" id="A0AAP2C736"/>
<feature type="compositionally biased region" description="Acidic residues" evidence="1">
    <location>
        <begin position="607"/>
        <end position="617"/>
    </location>
</feature>
<evidence type="ECO:0000259" key="2">
    <source>
        <dbReference type="Pfam" id="PF03235"/>
    </source>
</evidence>
<feature type="domain" description="GmrSD restriction endonucleases N-terminal" evidence="2">
    <location>
        <begin position="11"/>
        <end position="252"/>
    </location>
</feature>
<feature type="region of interest" description="Disordered" evidence="1">
    <location>
        <begin position="597"/>
        <end position="617"/>
    </location>
</feature>
<dbReference type="PANTHER" id="PTHR37292:SF2">
    <property type="entry name" value="DUF262 DOMAIN-CONTAINING PROTEIN"/>
    <property type="match status" value="1"/>
</dbReference>
<dbReference type="Pfam" id="PF03235">
    <property type="entry name" value="GmrSD_N"/>
    <property type="match status" value="1"/>
</dbReference>
<evidence type="ECO:0000256" key="1">
    <source>
        <dbReference type="SAM" id="MobiDB-lite"/>
    </source>
</evidence>
<name>A0AAP2C736_9GAMM</name>
<dbReference type="InterPro" id="IPR004919">
    <property type="entry name" value="GmrSD_N"/>
</dbReference>
<dbReference type="Proteomes" id="UP000675747">
    <property type="component" value="Unassembled WGS sequence"/>
</dbReference>
<comment type="caution">
    <text evidence="3">The sequence shown here is derived from an EMBL/GenBank/DDBJ whole genome shotgun (WGS) entry which is preliminary data.</text>
</comment>